<evidence type="ECO:0000313" key="1">
    <source>
        <dbReference type="EMBL" id="PWN48250.1"/>
    </source>
</evidence>
<proteinExistence type="predicted"/>
<dbReference type="EMBL" id="KZ820241">
    <property type="protein sequence ID" value="PWN48250.1"/>
    <property type="molecule type" value="Genomic_DNA"/>
</dbReference>
<protein>
    <submittedName>
        <fullName evidence="1">Uncharacterized protein</fullName>
    </submittedName>
</protein>
<gene>
    <name evidence="1" type="ORF">IE53DRAFT_364056</name>
</gene>
<accession>A0ACD0NQY1</accession>
<dbReference type="Proteomes" id="UP000245626">
    <property type="component" value="Unassembled WGS sequence"/>
</dbReference>
<evidence type="ECO:0000313" key="2">
    <source>
        <dbReference type="Proteomes" id="UP000245626"/>
    </source>
</evidence>
<reference evidence="1 2" key="1">
    <citation type="journal article" date="2018" name="Mol. Biol. Evol.">
        <title>Broad Genomic Sampling Reveals a Smut Pathogenic Ancestry of the Fungal Clade Ustilaginomycotina.</title>
        <authorList>
            <person name="Kijpornyongpan T."/>
            <person name="Mondo S.J."/>
            <person name="Barry K."/>
            <person name="Sandor L."/>
            <person name="Lee J."/>
            <person name="Lipzen A."/>
            <person name="Pangilinan J."/>
            <person name="LaButti K."/>
            <person name="Hainaut M."/>
            <person name="Henrissat B."/>
            <person name="Grigoriev I.V."/>
            <person name="Spatafora J.W."/>
            <person name="Aime M.C."/>
        </authorList>
    </citation>
    <scope>NUCLEOTIDE SEQUENCE [LARGE SCALE GENOMIC DNA]</scope>
    <source>
        <strain evidence="1 2">SA 807</strain>
    </source>
</reference>
<organism evidence="1 2">
    <name type="scientific">Violaceomyces palustris</name>
    <dbReference type="NCBI Taxonomy" id="1673888"/>
    <lineage>
        <taxon>Eukaryota</taxon>
        <taxon>Fungi</taxon>
        <taxon>Dikarya</taxon>
        <taxon>Basidiomycota</taxon>
        <taxon>Ustilaginomycotina</taxon>
        <taxon>Ustilaginomycetes</taxon>
        <taxon>Violaceomycetales</taxon>
        <taxon>Violaceomycetaceae</taxon>
        <taxon>Violaceomyces</taxon>
    </lineage>
</organism>
<keyword evidence="2" id="KW-1185">Reference proteome</keyword>
<name>A0ACD0NQY1_9BASI</name>
<sequence length="472" mass="50669">MTLETLAFSALRWTDNFKRQLPEPIGQHVQRIPSEYLVLVPISLLTLLLLLSLARPSSRTERPHLESSSGSTKPARRPQHSAKPTKVLLVGSQDTGKTSLFTKLVYDTVPNTLPSQRESQANFKLVGSGSEARKIESQDEPLESVSLPAGGDRTFHLVDLPGHPRLRPKVEERLNQADVDAIIICVDASTATKSGATTTGLIGKSQKEGDGLTESADLVHSTLISLAKLSYKFNTSGSSSSSRFTPPSVMVAFSRSDLSPLLSSSSTTTATTITSTEEKRRNQLLSRCKTSLESELARRRSGMGFGKKTASVKIGSISKVEAGSSDSNSSGSGFGGLIASLKKLLRLGSGSSGGNGRRGDEDEDEEQDEDREAIDYIDWETSQRLNNLSATSSSSKLSNNLGAGAGGNNANHQASFSLEKLDDQVVWGGKVDFALCSVGKERGWSLESSHQDGSTESSRDGLQDIKVWLKQV</sequence>